<gene>
    <name evidence="2" type="ORF">LMG27177_00885</name>
</gene>
<protein>
    <recommendedName>
        <fullName evidence="1">Rad50/SbcC-type AAA domain-containing protein</fullName>
    </recommendedName>
</protein>
<dbReference type="InterPro" id="IPR038729">
    <property type="entry name" value="Rad50/SbcC_AAA"/>
</dbReference>
<proteinExistence type="predicted"/>
<dbReference type="RefSeq" id="WP_246290705.1">
    <property type="nucleotide sequence ID" value="NZ_CADIKI010000002.1"/>
</dbReference>
<organism evidence="2 3">
    <name type="scientific">Paraburkholderia fynbosensis</name>
    <dbReference type="NCBI Taxonomy" id="1200993"/>
    <lineage>
        <taxon>Bacteria</taxon>
        <taxon>Pseudomonadati</taxon>
        <taxon>Pseudomonadota</taxon>
        <taxon>Betaproteobacteria</taxon>
        <taxon>Burkholderiales</taxon>
        <taxon>Burkholderiaceae</taxon>
        <taxon>Paraburkholderia</taxon>
    </lineage>
</organism>
<evidence type="ECO:0000313" key="2">
    <source>
        <dbReference type="EMBL" id="CAB3780274.1"/>
    </source>
</evidence>
<sequence>MASAKRDFERFVSWLHLPATQAPPEVKRLANLALANFDGLAQTVRQHSQRSTYLVDHARRTLAQTSDGPPDIQAVVADGVWPWQRLRNMTIGPFRGFRMPESFDLQKRVILFYGPNGSGKTSFCEGLEYGLLGSVEEAESKRIDGRTYLANLHARRFEPPALRATDKQNREVAVNSNPDTFRFCFIEKNRIDAFSRIAARPPAQRTELIATLFGMDKFNEFVGHFNESIDQQLVLTATKQLALTGKRNALVTDQAMVNGEAKALLDLANEEAALALTHSAGMTYAGLKAFIGTADAPGCASSVKAIFGA</sequence>
<keyword evidence="3" id="KW-1185">Reference proteome</keyword>
<accession>A0A6J5FH48</accession>
<dbReference type="Proteomes" id="UP000494252">
    <property type="component" value="Unassembled WGS sequence"/>
</dbReference>
<dbReference type="Pfam" id="PF13476">
    <property type="entry name" value="AAA_23"/>
    <property type="match status" value="1"/>
</dbReference>
<dbReference type="GO" id="GO:0006302">
    <property type="term" value="P:double-strand break repair"/>
    <property type="evidence" value="ECO:0007669"/>
    <property type="project" value="InterPro"/>
</dbReference>
<dbReference type="EMBL" id="CADIKI010000002">
    <property type="protein sequence ID" value="CAB3780274.1"/>
    <property type="molecule type" value="Genomic_DNA"/>
</dbReference>
<feature type="domain" description="Rad50/SbcC-type AAA" evidence="1">
    <location>
        <begin position="90"/>
        <end position="159"/>
    </location>
</feature>
<dbReference type="SUPFAM" id="SSF52540">
    <property type="entry name" value="P-loop containing nucleoside triphosphate hydrolases"/>
    <property type="match status" value="1"/>
</dbReference>
<dbReference type="GO" id="GO:0016887">
    <property type="term" value="F:ATP hydrolysis activity"/>
    <property type="evidence" value="ECO:0007669"/>
    <property type="project" value="InterPro"/>
</dbReference>
<evidence type="ECO:0000259" key="1">
    <source>
        <dbReference type="Pfam" id="PF13476"/>
    </source>
</evidence>
<name>A0A6J5FH48_9BURK</name>
<dbReference type="AlphaFoldDB" id="A0A6J5FH48"/>
<dbReference type="Gene3D" id="3.40.50.300">
    <property type="entry name" value="P-loop containing nucleotide triphosphate hydrolases"/>
    <property type="match status" value="1"/>
</dbReference>
<dbReference type="InterPro" id="IPR027417">
    <property type="entry name" value="P-loop_NTPase"/>
</dbReference>
<reference evidence="2 3" key="1">
    <citation type="submission" date="2020-04" db="EMBL/GenBank/DDBJ databases">
        <authorList>
            <person name="De Canck E."/>
        </authorList>
    </citation>
    <scope>NUCLEOTIDE SEQUENCE [LARGE SCALE GENOMIC DNA]</scope>
    <source>
        <strain evidence="2 3">LMG 27177</strain>
    </source>
</reference>
<evidence type="ECO:0000313" key="3">
    <source>
        <dbReference type="Proteomes" id="UP000494252"/>
    </source>
</evidence>